<feature type="region of interest" description="Disordered" evidence="9">
    <location>
        <begin position="1"/>
        <end position="20"/>
    </location>
</feature>
<evidence type="ECO:0000256" key="8">
    <source>
        <dbReference type="ARBA" id="ARBA00081162"/>
    </source>
</evidence>
<dbReference type="GO" id="GO:0005096">
    <property type="term" value="F:GTPase activator activity"/>
    <property type="evidence" value="ECO:0007669"/>
    <property type="project" value="UniProtKB-KW"/>
</dbReference>
<name>A0AA88GJT4_NAELO</name>
<dbReference type="GeneID" id="68101773"/>
<dbReference type="CDD" id="cd13179">
    <property type="entry name" value="RanBD_RanBP1"/>
    <property type="match status" value="1"/>
</dbReference>
<evidence type="ECO:0000256" key="7">
    <source>
        <dbReference type="ARBA" id="ARBA00067380"/>
    </source>
</evidence>
<dbReference type="SUPFAM" id="SSF50729">
    <property type="entry name" value="PH domain-like"/>
    <property type="match status" value="1"/>
</dbReference>
<evidence type="ECO:0000313" key="11">
    <source>
        <dbReference type="EMBL" id="KAG2377408.1"/>
    </source>
</evidence>
<dbReference type="Gene3D" id="2.30.29.30">
    <property type="entry name" value="Pleckstrin-homology domain (PH domain)/Phosphotyrosine-binding domain (PTB)"/>
    <property type="match status" value="1"/>
</dbReference>
<comment type="subunit">
    <text evidence="6">Interacts with RAN (via C-terminus of GTP-bound form) but not with GDP-bound RAN. Identified in a complex composed of RAN, RANGAP1 and RANBP1. Identified in a complex that contains TNPO1, RAN and RANBP1. Identified in a complex that contains CSE1L, KPNA2, RAN and RANBP1. Identified in a complex with nucleotide-free RAN and RCC1.</text>
</comment>
<dbReference type="EMBL" id="PYSW02000038">
    <property type="protein sequence ID" value="KAG2377408.1"/>
    <property type="molecule type" value="Genomic_DNA"/>
</dbReference>
<evidence type="ECO:0000256" key="4">
    <source>
        <dbReference type="ARBA" id="ARBA00056716"/>
    </source>
</evidence>
<accession>A0AA88GJT4</accession>
<organism evidence="11 12">
    <name type="scientific">Naegleria lovaniensis</name>
    <name type="common">Amoeba</name>
    <dbReference type="NCBI Taxonomy" id="51637"/>
    <lineage>
        <taxon>Eukaryota</taxon>
        <taxon>Discoba</taxon>
        <taxon>Heterolobosea</taxon>
        <taxon>Tetramitia</taxon>
        <taxon>Eutetramitia</taxon>
        <taxon>Vahlkampfiidae</taxon>
        <taxon>Naegleria</taxon>
    </lineage>
</organism>
<dbReference type="SMART" id="SM00160">
    <property type="entry name" value="RanBD"/>
    <property type="match status" value="1"/>
</dbReference>
<evidence type="ECO:0000256" key="2">
    <source>
        <dbReference type="ARBA" id="ARBA00022553"/>
    </source>
</evidence>
<evidence type="ECO:0000256" key="1">
    <source>
        <dbReference type="ARBA" id="ARBA00022468"/>
    </source>
</evidence>
<dbReference type="GO" id="GO:0005737">
    <property type="term" value="C:cytoplasm"/>
    <property type="evidence" value="ECO:0007669"/>
    <property type="project" value="TreeGrafter"/>
</dbReference>
<gene>
    <name evidence="11" type="ORF">C9374_009319</name>
</gene>
<keyword evidence="2" id="KW-0597">Phosphoprotein</keyword>
<feature type="domain" description="RanBD1" evidence="10">
    <location>
        <begin position="25"/>
        <end position="165"/>
    </location>
</feature>
<evidence type="ECO:0000259" key="10">
    <source>
        <dbReference type="PROSITE" id="PS50196"/>
    </source>
</evidence>
<protein>
    <recommendedName>
        <fullName evidence="7">Ran-specific GTPase-activating protein</fullName>
    </recommendedName>
    <alternativeName>
        <fullName evidence="8">Ran-binding protein 1</fullName>
    </alternativeName>
</protein>
<dbReference type="InterPro" id="IPR045256">
    <property type="entry name" value="RanBP1_RanBD"/>
</dbReference>
<dbReference type="PANTHER" id="PTHR23138">
    <property type="entry name" value="RAN BINDING PROTEIN"/>
    <property type="match status" value="1"/>
</dbReference>
<dbReference type="PANTHER" id="PTHR23138:SF87">
    <property type="entry name" value="E3 SUMO-PROTEIN LIGASE RANBP2"/>
    <property type="match status" value="1"/>
</dbReference>
<comment type="similarity">
    <text evidence="5">Belongs to the RANBP1 family.</text>
</comment>
<dbReference type="AlphaFoldDB" id="A0AA88GJT4"/>
<dbReference type="Proteomes" id="UP000816034">
    <property type="component" value="Unassembled WGS sequence"/>
</dbReference>
<dbReference type="InterPro" id="IPR011993">
    <property type="entry name" value="PH-like_dom_sf"/>
</dbReference>
<evidence type="ECO:0000256" key="6">
    <source>
        <dbReference type="ARBA" id="ARBA00066150"/>
    </source>
</evidence>
<reference evidence="11 12" key="1">
    <citation type="journal article" date="2018" name="BMC Genomics">
        <title>The genome of Naegleria lovaniensis, the basis for a comparative approach to unravel pathogenicity factors of the human pathogenic amoeba N. fowleri.</title>
        <authorList>
            <person name="Liechti N."/>
            <person name="Schurch N."/>
            <person name="Bruggmann R."/>
            <person name="Wittwer M."/>
        </authorList>
    </citation>
    <scope>NUCLEOTIDE SEQUENCE [LARGE SCALE GENOMIC DNA]</scope>
    <source>
        <strain evidence="11 12">ATCC 30569</strain>
    </source>
</reference>
<evidence type="ECO:0000256" key="9">
    <source>
        <dbReference type="SAM" id="MobiDB-lite"/>
    </source>
</evidence>
<sequence length="178" mass="20682">MSDTEDNTQEGGAQEFAKEEECKAQFTPLVNKDELPTRDVHIKIEDEEEIYQVRAKLFRFDNDSSEWKERGVGIMKFLQNKTDKHKVRALMRRDKTLTICANHLIIPEMKLTQNVGSDKAWVYSSPADFADDEAKSEIFAIRFRDTETAQEFKKKFEEAQALAKREDASEKPSEEKKE</sequence>
<comment type="function">
    <text evidence="4">Plays a role in RAN-dependent nucleocytoplasmic transport. Alleviates the TNPO1-dependent inhibition of RAN GTPase activity and mediates the dissociation of RAN from proteins involved in transport into the nucleus. Induces a conformation change in the complex formed by XPO1 and RAN that triggers the release of the nuclear export signal of cargo proteins. Promotes the disassembly of the complex formed by RAN and importin beta. Promotes dissociation of RAN from a complex with KPNA2 and CSE1L. Required for normal mitotic spindle assembly and normal progress through mitosis via its effect on RAN. Does not increase the RAN GTPase activity by itself, but increases GTP hydrolysis mediated by RANGAP1. Inhibits RCC1-dependent exchange of RAN-bound GDP by GTP.</text>
</comment>
<dbReference type="GO" id="GO:0006913">
    <property type="term" value="P:nucleocytoplasmic transport"/>
    <property type="evidence" value="ECO:0007669"/>
    <property type="project" value="InterPro"/>
</dbReference>
<dbReference type="FunFam" id="2.30.29.30:FF:000824">
    <property type="entry name" value="Ran-specific GTPase-activating protein"/>
    <property type="match status" value="1"/>
</dbReference>
<evidence type="ECO:0000313" key="12">
    <source>
        <dbReference type="Proteomes" id="UP000816034"/>
    </source>
</evidence>
<dbReference type="InterPro" id="IPR045255">
    <property type="entry name" value="RanBP1-like"/>
</dbReference>
<evidence type="ECO:0000256" key="3">
    <source>
        <dbReference type="ARBA" id="ARBA00022990"/>
    </source>
</evidence>
<comment type="caution">
    <text evidence="11">The sequence shown here is derived from an EMBL/GenBank/DDBJ whole genome shotgun (WGS) entry which is preliminary data.</text>
</comment>
<dbReference type="GO" id="GO:0005643">
    <property type="term" value="C:nuclear pore"/>
    <property type="evidence" value="ECO:0007669"/>
    <property type="project" value="TreeGrafter"/>
</dbReference>
<keyword evidence="1" id="KW-0343">GTPase activation</keyword>
<proteinExistence type="inferred from homology"/>
<dbReference type="RefSeq" id="XP_044544670.1">
    <property type="nucleotide sequence ID" value="XM_044699493.1"/>
</dbReference>
<dbReference type="InterPro" id="IPR000156">
    <property type="entry name" value="Ran_bind_dom"/>
</dbReference>
<keyword evidence="3" id="KW-0007">Acetylation</keyword>
<dbReference type="PROSITE" id="PS50196">
    <property type="entry name" value="RANBD1"/>
    <property type="match status" value="1"/>
</dbReference>
<evidence type="ECO:0000256" key="5">
    <source>
        <dbReference type="ARBA" id="ARBA00061276"/>
    </source>
</evidence>
<keyword evidence="12" id="KW-1185">Reference proteome</keyword>
<dbReference type="Pfam" id="PF00638">
    <property type="entry name" value="Ran_BP1"/>
    <property type="match status" value="1"/>
</dbReference>